<dbReference type="GO" id="GO:0004000">
    <property type="term" value="F:adenosine deaminase activity"/>
    <property type="evidence" value="ECO:0007669"/>
    <property type="project" value="TreeGrafter"/>
</dbReference>
<name>A0A1C7N1Q6_9FUNG</name>
<dbReference type="SUPFAM" id="SSF51556">
    <property type="entry name" value="Metallo-dependent hydrolases"/>
    <property type="match status" value="1"/>
</dbReference>
<comment type="caution">
    <text evidence="10">The sequence shown here is derived from an EMBL/GenBank/DDBJ whole genome shotgun (WGS) entry which is preliminary data.</text>
</comment>
<dbReference type="InParanoid" id="A0A1C7N1Q6"/>
<keyword evidence="5" id="KW-0378">Hydrolase</keyword>
<evidence type="ECO:0000259" key="9">
    <source>
        <dbReference type="Pfam" id="PF00962"/>
    </source>
</evidence>
<dbReference type="Pfam" id="PF00962">
    <property type="entry name" value="A_deaminase"/>
    <property type="match status" value="1"/>
</dbReference>
<keyword evidence="11" id="KW-1185">Reference proteome</keyword>
<dbReference type="GO" id="GO:0046103">
    <property type="term" value="P:inosine biosynthetic process"/>
    <property type="evidence" value="ECO:0007669"/>
    <property type="project" value="TreeGrafter"/>
</dbReference>
<evidence type="ECO:0000313" key="11">
    <source>
        <dbReference type="Proteomes" id="UP000093000"/>
    </source>
</evidence>
<protein>
    <submittedName>
        <fullName evidence="10">Adenosine deaminase-like protein</fullName>
    </submittedName>
</protein>
<feature type="domain" description="Adenosine deaminase" evidence="9">
    <location>
        <begin position="14"/>
        <end position="338"/>
    </location>
</feature>
<dbReference type="FunCoup" id="A0A1C7N1Q6">
    <property type="interactions" value="189"/>
</dbReference>
<dbReference type="AlphaFoldDB" id="A0A1C7N1Q6"/>
<evidence type="ECO:0000256" key="7">
    <source>
        <dbReference type="ARBA" id="ARBA00023080"/>
    </source>
</evidence>
<reference evidence="10 11" key="1">
    <citation type="submission" date="2016-03" db="EMBL/GenBank/DDBJ databases">
        <title>Choanephora cucurbitarum.</title>
        <authorList>
            <person name="Min B."/>
            <person name="Park H."/>
            <person name="Park J.-H."/>
            <person name="Shin H.-D."/>
            <person name="Choi I.-G."/>
        </authorList>
    </citation>
    <scope>NUCLEOTIDE SEQUENCE [LARGE SCALE GENOMIC DNA]</scope>
    <source>
        <strain evidence="10 11">KUS-F28377</strain>
    </source>
</reference>
<accession>A0A1C7N1Q6</accession>
<dbReference type="CDD" id="cd00443">
    <property type="entry name" value="ADA_AMPD"/>
    <property type="match status" value="1"/>
</dbReference>
<dbReference type="InterPro" id="IPR006330">
    <property type="entry name" value="Ado/ade_deaminase"/>
</dbReference>
<keyword evidence="4" id="KW-0479">Metal-binding</keyword>
<comment type="subunit">
    <text evidence="3">Monomer.</text>
</comment>
<comment type="cofactor">
    <cofactor evidence="1">
        <name>Zn(2+)</name>
        <dbReference type="ChEBI" id="CHEBI:29105"/>
    </cofactor>
</comment>
<evidence type="ECO:0000256" key="6">
    <source>
        <dbReference type="ARBA" id="ARBA00022833"/>
    </source>
</evidence>
<dbReference type="GO" id="GO:0009117">
    <property type="term" value="P:nucleotide metabolic process"/>
    <property type="evidence" value="ECO:0007669"/>
    <property type="project" value="UniProtKB-KW"/>
</dbReference>
<dbReference type="PANTHER" id="PTHR11409:SF42">
    <property type="entry name" value="ADENOSINE DEAMINASE-LIKE PROTEIN"/>
    <property type="match status" value="1"/>
</dbReference>
<dbReference type="InterPro" id="IPR001365">
    <property type="entry name" value="A_deaminase_dom"/>
</dbReference>
<dbReference type="Proteomes" id="UP000093000">
    <property type="component" value="Unassembled WGS sequence"/>
</dbReference>
<proteinExistence type="inferred from homology"/>
<evidence type="ECO:0000256" key="2">
    <source>
        <dbReference type="ARBA" id="ARBA00006676"/>
    </source>
</evidence>
<evidence type="ECO:0000256" key="4">
    <source>
        <dbReference type="ARBA" id="ARBA00022723"/>
    </source>
</evidence>
<dbReference type="SMR" id="A0A1C7N1Q6"/>
<dbReference type="EMBL" id="LUGH01000727">
    <property type="protein sequence ID" value="OBZ83075.1"/>
    <property type="molecule type" value="Genomic_DNA"/>
</dbReference>
<evidence type="ECO:0000256" key="5">
    <source>
        <dbReference type="ARBA" id="ARBA00022801"/>
    </source>
</evidence>
<gene>
    <name evidence="10" type="primary">adal</name>
    <name evidence="10" type="ORF">A0J61_08876</name>
</gene>
<dbReference type="OrthoDB" id="272271at2759"/>
<evidence type="ECO:0000256" key="8">
    <source>
        <dbReference type="ARBA" id="ARBA00048787"/>
    </source>
</evidence>
<dbReference type="InterPro" id="IPR032466">
    <property type="entry name" value="Metal_Hydrolase"/>
</dbReference>
<comment type="similarity">
    <text evidence="2">Belongs to the metallo-dependent hydrolases superfamily. Adenosine and AMP deaminases family.</text>
</comment>
<dbReference type="GO" id="GO:0006154">
    <property type="term" value="P:adenosine catabolic process"/>
    <property type="evidence" value="ECO:0007669"/>
    <property type="project" value="TreeGrafter"/>
</dbReference>
<comment type="catalytic activity">
    <reaction evidence="8">
        <text>N(6)-methyl-AMP + H2O + H(+) = IMP + methylamine</text>
        <dbReference type="Rhea" id="RHEA:16001"/>
        <dbReference type="ChEBI" id="CHEBI:15377"/>
        <dbReference type="ChEBI" id="CHEBI:15378"/>
        <dbReference type="ChEBI" id="CHEBI:58053"/>
        <dbReference type="ChEBI" id="CHEBI:59338"/>
        <dbReference type="ChEBI" id="CHEBI:144842"/>
    </reaction>
    <physiologicalReaction direction="left-to-right" evidence="8">
        <dbReference type="Rhea" id="RHEA:16002"/>
    </physiologicalReaction>
</comment>
<dbReference type="Gene3D" id="3.20.20.140">
    <property type="entry name" value="Metal-dependent hydrolases"/>
    <property type="match status" value="1"/>
</dbReference>
<organism evidence="10 11">
    <name type="scientific">Choanephora cucurbitarum</name>
    <dbReference type="NCBI Taxonomy" id="101091"/>
    <lineage>
        <taxon>Eukaryota</taxon>
        <taxon>Fungi</taxon>
        <taxon>Fungi incertae sedis</taxon>
        <taxon>Mucoromycota</taxon>
        <taxon>Mucoromycotina</taxon>
        <taxon>Mucoromycetes</taxon>
        <taxon>Mucorales</taxon>
        <taxon>Mucorineae</taxon>
        <taxon>Choanephoraceae</taxon>
        <taxon>Choanephoroideae</taxon>
        <taxon>Choanephora</taxon>
    </lineage>
</organism>
<sequence length="344" mass="39303">MVFTNLVDFCKKLPKIELHAHLNGSLSPATMRELVELKKDQKPELAEFKIPTSLTIQNCGYAKLQDSFFPLFRFIYQLTDDEESVRIATRNIIREFAQDGVKYLELRTTPRCNAETGMTKTSYLEAVVSVLEENRTDDIIVKLILSIDRRNTLEEAQETVDLALAFCSRGVVGIDLCGDVEKGSFAELKPAFIRAQENQFPITLHFNEIEQNMVEGPTLLSINPNRLGHATLLDDVCRKTIYAKSIPIEICMTSNVLCKTVKTFEDHHIKDLLNDNHPFILCTDDKGVFFSESSNEYRLAGETFNLNYEDLYTISFRSIDAIFGSDDLKKHLQSKWAEWKNQNL</sequence>
<keyword evidence="6" id="KW-0862">Zinc</keyword>
<evidence type="ECO:0000256" key="3">
    <source>
        <dbReference type="ARBA" id="ARBA00011245"/>
    </source>
</evidence>
<dbReference type="GO" id="GO:0046872">
    <property type="term" value="F:metal ion binding"/>
    <property type="evidence" value="ECO:0007669"/>
    <property type="project" value="UniProtKB-KW"/>
</dbReference>
<dbReference type="STRING" id="101091.A0A1C7N1Q6"/>
<evidence type="ECO:0000313" key="10">
    <source>
        <dbReference type="EMBL" id="OBZ83075.1"/>
    </source>
</evidence>
<dbReference type="FunFam" id="3.20.20.140:FF:000033">
    <property type="entry name" value="Adenosine deaminase-like protein"/>
    <property type="match status" value="1"/>
</dbReference>
<evidence type="ECO:0000256" key="1">
    <source>
        <dbReference type="ARBA" id="ARBA00001947"/>
    </source>
</evidence>
<dbReference type="PANTHER" id="PTHR11409">
    <property type="entry name" value="ADENOSINE DEAMINASE"/>
    <property type="match status" value="1"/>
</dbReference>
<keyword evidence="7" id="KW-0546">Nucleotide metabolism</keyword>